<sequence>MARAIHPIERESYAILRSRVDTSALPPYTRAVVERVIHASADLAYLTDLVCDEAALERAVRALRAG</sequence>
<dbReference type="InterPro" id="IPR003722">
    <property type="entry name" value="Cbl_synth_CobH/CbiC"/>
</dbReference>
<evidence type="ECO:0000313" key="6">
    <source>
        <dbReference type="Proteomes" id="UP000070598"/>
    </source>
</evidence>
<comment type="pathway">
    <text evidence="1">Cofactor biosynthesis; adenosylcobalamin biosynthesis.</text>
</comment>
<proteinExistence type="predicted"/>
<keyword evidence="2" id="KW-0169">Cobalamin biosynthesis</keyword>
<feature type="domain" description="Cobalamin biosynthesis precorrin-8X methylmutase CobH/CbiC" evidence="4">
    <location>
        <begin position="8"/>
        <end position="66"/>
    </location>
</feature>
<dbReference type="InterPro" id="IPR036588">
    <property type="entry name" value="CobH/CbiC_sf"/>
</dbReference>
<dbReference type="EMBL" id="JYIK01000135">
    <property type="protein sequence ID" value="KWX10946.1"/>
    <property type="molecule type" value="Genomic_DNA"/>
</dbReference>
<dbReference type="Proteomes" id="UP000070598">
    <property type="component" value="Unassembled WGS sequence"/>
</dbReference>
<dbReference type="UniPathway" id="UPA00148"/>
<dbReference type="Pfam" id="PF02570">
    <property type="entry name" value="CbiC"/>
    <property type="match status" value="1"/>
</dbReference>
<keyword evidence="3" id="KW-0413">Isomerase</keyword>
<evidence type="ECO:0000313" key="5">
    <source>
        <dbReference type="EMBL" id="KWX10946.1"/>
    </source>
</evidence>
<dbReference type="Gene3D" id="3.40.50.10230">
    <property type="entry name" value="Cobalamin biosynthesis CobH/CbiC, precorrin-8X methylmutase"/>
    <property type="match status" value="1"/>
</dbReference>
<dbReference type="GO" id="GO:0016993">
    <property type="term" value="F:precorrin-8X methylmutase activity"/>
    <property type="evidence" value="ECO:0007669"/>
    <property type="project" value="InterPro"/>
</dbReference>
<dbReference type="SUPFAM" id="SSF63965">
    <property type="entry name" value="Precorrin-8X methylmutase CbiC/CobH"/>
    <property type="match status" value="1"/>
</dbReference>
<reference evidence="6" key="1">
    <citation type="submission" date="2015-02" db="EMBL/GenBank/DDBJ databases">
        <title>Physiological reanalysis, assessment of diazotrophy, and genome sequences of multiple isolates of Streptomyces thermoautotrophicus.</title>
        <authorList>
            <person name="MacKellar D.C."/>
            <person name="Lieber L."/>
            <person name="Norman J."/>
            <person name="Bolger A."/>
            <person name="Tobin C."/>
            <person name="Murray J.W."/>
            <person name="Friesen M."/>
            <person name="Prell J."/>
        </authorList>
    </citation>
    <scope>NUCLEOTIDE SEQUENCE [LARGE SCALE GENOMIC DNA]</scope>
    <source>
        <strain evidence="6">UBT1</strain>
    </source>
</reference>
<evidence type="ECO:0000256" key="3">
    <source>
        <dbReference type="ARBA" id="ARBA00023235"/>
    </source>
</evidence>
<evidence type="ECO:0000259" key="4">
    <source>
        <dbReference type="Pfam" id="PF02570"/>
    </source>
</evidence>
<dbReference type="RefSeq" id="WP_198532472.1">
    <property type="nucleotide sequence ID" value="NZ_JYIK01000135.1"/>
</dbReference>
<comment type="caution">
    <text evidence="5">The sequence shown here is derived from an EMBL/GenBank/DDBJ whole genome shotgun (WGS) entry which is preliminary data.</text>
</comment>
<evidence type="ECO:0000256" key="2">
    <source>
        <dbReference type="ARBA" id="ARBA00022573"/>
    </source>
</evidence>
<accession>A0A132NLL7</accession>
<protein>
    <submittedName>
        <fullName evidence="5">Precorrin-8X methylmutase</fullName>
    </submittedName>
</protein>
<evidence type="ECO:0000256" key="1">
    <source>
        <dbReference type="ARBA" id="ARBA00004953"/>
    </source>
</evidence>
<dbReference type="AlphaFoldDB" id="A0A132NLL7"/>
<organism evidence="5 6">
    <name type="scientific">Carbonactinospora thermoautotrophica</name>
    <dbReference type="NCBI Taxonomy" id="1469144"/>
    <lineage>
        <taxon>Bacteria</taxon>
        <taxon>Bacillati</taxon>
        <taxon>Actinomycetota</taxon>
        <taxon>Actinomycetes</taxon>
        <taxon>Kitasatosporales</taxon>
        <taxon>Carbonactinosporaceae</taxon>
        <taxon>Carbonactinospora</taxon>
    </lineage>
</organism>
<feature type="non-terminal residue" evidence="5">
    <location>
        <position position="66"/>
    </location>
</feature>
<gene>
    <name evidence="5" type="ORF">TR74_00625</name>
</gene>
<name>A0A132NLL7_9ACTN</name>
<dbReference type="GO" id="GO:0009236">
    <property type="term" value="P:cobalamin biosynthetic process"/>
    <property type="evidence" value="ECO:0007669"/>
    <property type="project" value="UniProtKB-UniPathway"/>
</dbReference>